<dbReference type="InterPro" id="IPR051269">
    <property type="entry name" value="Fe-S_cluster_ET"/>
</dbReference>
<keyword evidence="3 6" id="KW-0249">Electron transport</keyword>
<keyword evidence="2 6" id="KW-0479">Metal-binding</keyword>
<keyword evidence="9" id="KW-1185">Reference proteome</keyword>
<dbReference type="GO" id="GO:0005506">
    <property type="term" value="F:iron ion binding"/>
    <property type="evidence" value="ECO:0007669"/>
    <property type="project" value="UniProtKB-UniRule"/>
</dbReference>
<dbReference type="SUPFAM" id="SSF54862">
    <property type="entry name" value="4Fe-4S ferredoxins"/>
    <property type="match status" value="1"/>
</dbReference>
<accession>A0A9Q7EW30</accession>
<organism evidence="8 9">
    <name type="scientific">Aminithiophilus ramosus</name>
    <dbReference type="NCBI Taxonomy" id="3029084"/>
    <lineage>
        <taxon>Bacteria</taxon>
        <taxon>Thermotogati</taxon>
        <taxon>Synergistota</taxon>
        <taxon>Synergistia</taxon>
        <taxon>Synergistales</taxon>
        <taxon>Aminithiophilaceae</taxon>
        <taxon>Aminithiophilus</taxon>
    </lineage>
</organism>
<evidence type="ECO:0000256" key="3">
    <source>
        <dbReference type="ARBA" id="ARBA00022982"/>
    </source>
</evidence>
<dbReference type="EMBL" id="CP072943">
    <property type="protein sequence ID" value="QTX32948.1"/>
    <property type="molecule type" value="Genomic_DNA"/>
</dbReference>
<evidence type="ECO:0000256" key="1">
    <source>
        <dbReference type="ARBA" id="ARBA00022448"/>
    </source>
</evidence>
<keyword evidence="1 6" id="KW-0813">Transport</keyword>
<dbReference type="PANTHER" id="PTHR36923">
    <property type="entry name" value="FERREDOXIN"/>
    <property type="match status" value="1"/>
</dbReference>
<dbReference type="KEGG" id="aram:KAR29_03275"/>
<dbReference type="InterPro" id="IPR017900">
    <property type="entry name" value="4Fe4S_Fe_S_CS"/>
</dbReference>
<name>A0A9Q7EW30_9BACT</name>
<sequence>MVVKLDQDECIGCGVCAQICPEVFELDEEAGKARVIRPEGADGALEAADSCPVGCIRVEGN</sequence>
<reference evidence="9" key="1">
    <citation type="submission" date="2021-04" db="EMBL/GenBank/DDBJ databases">
        <title>A novel Synergistetes isolate from a pyrite-forming mixed culture.</title>
        <authorList>
            <person name="Bunk B."/>
            <person name="Sproer C."/>
            <person name="Spring S."/>
            <person name="Pester M."/>
        </authorList>
    </citation>
    <scope>NUCLEOTIDE SEQUENCE [LARGE SCALE GENOMIC DNA]</scope>
    <source>
        <strain evidence="9">J.5.4.2-T.3.5.2</strain>
    </source>
</reference>
<evidence type="ECO:0000256" key="2">
    <source>
        <dbReference type="ARBA" id="ARBA00022723"/>
    </source>
</evidence>
<dbReference type="Gene3D" id="3.30.70.20">
    <property type="match status" value="1"/>
</dbReference>
<dbReference type="GO" id="GO:0051536">
    <property type="term" value="F:iron-sulfur cluster binding"/>
    <property type="evidence" value="ECO:0007669"/>
    <property type="project" value="UniProtKB-KW"/>
</dbReference>
<dbReference type="PRINTS" id="PR00352">
    <property type="entry name" value="3FE4SFRDOXIN"/>
</dbReference>
<dbReference type="PANTHER" id="PTHR36923:SF3">
    <property type="entry name" value="FERREDOXIN"/>
    <property type="match status" value="1"/>
</dbReference>
<evidence type="ECO:0000256" key="5">
    <source>
        <dbReference type="ARBA" id="ARBA00023014"/>
    </source>
</evidence>
<dbReference type="AlphaFoldDB" id="A0A9Q7EW30"/>
<evidence type="ECO:0000313" key="8">
    <source>
        <dbReference type="EMBL" id="QTX32948.1"/>
    </source>
</evidence>
<dbReference type="Pfam" id="PF13370">
    <property type="entry name" value="Fer4_13"/>
    <property type="match status" value="1"/>
</dbReference>
<dbReference type="InterPro" id="IPR017896">
    <property type="entry name" value="4Fe4S_Fe-S-bd"/>
</dbReference>
<dbReference type="RefSeq" id="WP_274374213.1">
    <property type="nucleotide sequence ID" value="NZ_CP072943.1"/>
</dbReference>
<proteinExistence type="predicted"/>
<dbReference type="Proteomes" id="UP000671879">
    <property type="component" value="Chromosome"/>
</dbReference>
<dbReference type="PROSITE" id="PS00198">
    <property type="entry name" value="4FE4S_FER_1"/>
    <property type="match status" value="1"/>
</dbReference>
<protein>
    <recommendedName>
        <fullName evidence="6">Ferredoxin</fullName>
    </recommendedName>
</protein>
<dbReference type="PROSITE" id="PS51379">
    <property type="entry name" value="4FE4S_FER_2"/>
    <property type="match status" value="1"/>
</dbReference>
<feature type="domain" description="4Fe-4S ferredoxin-type" evidence="7">
    <location>
        <begin position="1"/>
        <end position="29"/>
    </location>
</feature>
<dbReference type="GO" id="GO:0009055">
    <property type="term" value="F:electron transfer activity"/>
    <property type="evidence" value="ECO:0007669"/>
    <property type="project" value="UniProtKB-UniRule"/>
</dbReference>
<keyword evidence="4 6" id="KW-0408">Iron</keyword>
<keyword evidence="5 6" id="KW-0411">Iron-sulfur</keyword>
<comment type="function">
    <text evidence="6">Ferredoxins are iron-sulfur proteins that transfer electrons in a wide variety of metabolic reactions.</text>
</comment>
<gene>
    <name evidence="8" type="ORF">KAR29_03275</name>
</gene>
<evidence type="ECO:0000313" key="9">
    <source>
        <dbReference type="Proteomes" id="UP000671879"/>
    </source>
</evidence>
<evidence type="ECO:0000259" key="7">
    <source>
        <dbReference type="PROSITE" id="PS51379"/>
    </source>
</evidence>
<dbReference type="InterPro" id="IPR001080">
    <property type="entry name" value="3Fe4S_ferredoxin"/>
</dbReference>
<evidence type="ECO:0000256" key="6">
    <source>
        <dbReference type="RuleBase" id="RU368020"/>
    </source>
</evidence>
<evidence type="ECO:0000256" key="4">
    <source>
        <dbReference type="ARBA" id="ARBA00023004"/>
    </source>
</evidence>